<dbReference type="GO" id="GO:0019941">
    <property type="term" value="P:modification-dependent protein catabolic process"/>
    <property type="evidence" value="ECO:0000318"/>
    <property type="project" value="GO_Central"/>
</dbReference>
<organism evidence="2 3">
    <name type="scientific">Trichomonas vaginalis (strain ATCC PRA-98 / G3)</name>
    <dbReference type="NCBI Taxonomy" id="412133"/>
    <lineage>
        <taxon>Eukaryota</taxon>
        <taxon>Metamonada</taxon>
        <taxon>Parabasalia</taxon>
        <taxon>Trichomonadida</taxon>
        <taxon>Trichomonadidae</taxon>
        <taxon>Trichomonas</taxon>
    </lineage>
</organism>
<dbReference type="GO" id="GO:0005634">
    <property type="term" value="C:nucleus"/>
    <property type="evidence" value="ECO:0000318"/>
    <property type="project" value="GO_Central"/>
</dbReference>
<dbReference type="Proteomes" id="UP000001542">
    <property type="component" value="Unassembled WGS sequence"/>
</dbReference>
<dbReference type="Gene3D" id="3.10.20.90">
    <property type="entry name" value="Phosphatidylinositol 3-kinase Catalytic Subunit, Chain A, domain 1"/>
    <property type="match status" value="2"/>
</dbReference>
<evidence type="ECO:0000313" key="2">
    <source>
        <dbReference type="EMBL" id="EAY18018.1"/>
    </source>
</evidence>
<gene>
    <name evidence="2" type="ORF">TVAG_113620</name>
</gene>
<reference evidence="2" key="2">
    <citation type="journal article" date="2007" name="Science">
        <title>Draft genome sequence of the sexually transmitted pathogen Trichomonas vaginalis.</title>
        <authorList>
            <person name="Carlton J.M."/>
            <person name="Hirt R.P."/>
            <person name="Silva J.C."/>
            <person name="Delcher A.L."/>
            <person name="Schatz M."/>
            <person name="Zhao Q."/>
            <person name="Wortman J.R."/>
            <person name="Bidwell S.L."/>
            <person name="Alsmark U.C.M."/>
            <person name="Besteiro S."/>
            <person name="Sicheritz-Ponten T."/>
            <person name="Noel C.J."/>
            <person name="Dacks J.B."/>
            <person name="Foster P.G."/>
            <person name="Simillion C."/>
            <person name="Van de Peer Y."/>
            <person name="Miranda-Saavedra D."/>
            <person name="Barton G.J."/>
            <person name="Westrop G.D."/>
            <person name="Mueller S."/>
            <person name="Dessi D."/>
            <person name="Fiori P.L."/>
            <person name="Ren Q."/>
            <person name="Paulsen I."/>
            <person name="Zhang H."/>
            <person name="Bastida-Corcuera F.D."/>
            <person name="Simoes-Barbosa A."/>
            <person name="Brown M.T."/>
            <person name="Hayes R.D."/>
            <person name="Mukherjee M."/>
            <person name="Okumura C.Y."/>
            <person name="Schneider R."/>
            <person name="Smith A.J."/>
            <person name="Vanacova S."/>
            <person name="Villalvazo M."/>
            <person name="Haas B.J."/>
            <person name="Pertea M."/>
            <person name="Feldblyum T.V."/>
            <person name="Utterback T.R."/>
            <person name="Shu C.L."/>
            <person name="Osoegawa K."/>
            <person name="de Jong P.J."/>
            <person name="Hrdy I."/>
            <person name="Horvathova L."/>
            <person name="Zubacova Z."/>
            <person name="Dolezal P."/>
            <person name="Malik S.B."/>
            <person name="Logsdon J.M. Jr."/>
            <person name="Henze K."/>
            <person name="Gupta A."/>
            <person name="Wang C.C."/>
            <person name="Dunne R.L."/>
            <person name="Upcroft J.A."/>
            <person name="Upcroft P."/>
            <person name="White O."/>
            <person name="Salzberg S.L."/>
            <person name="Tang P."/>
            <person name="Chiu C.-H."/>
            <person name="Lee Y.-S."/>
            <person name="Embley T.M."/>
            <person name="Coombs G.H."/>
            <person name="Mottram J.C."/>
            <person name="Tachezy J."/>
            <person name="Fraser-Liggett C.M."/>
            <person name="Johnson P.J."/>
        </authorList>
    </citation>
    <scope>NUCLEOTIDE SEQUENCE [LARGE SCALE GENOMIC DNA]</scope>
    <source>
        <strain evidence="2">G3</strain>
    </source>
</reference>
<reference evidence="2" key="1">
    <citation type="submission" date="2006-10" db="EMBL/GenBank/DDBJ databases">
        <authorList>
            <person name="Amadeo P."/>
            <person name="Zhao Q."/>
            <person name="Wortman J."/>
            <person name="Fraser-Liggett C."/>
            <person name="Carlton J."/>
        </authorList>
    </citation>
    <scope>NUCLEOTIDE SEQUENCE</scope>
    <source>
        <strain evidence="2">G3</strain>
    </source>
</reference>
<dbReference type="GO" id="GO:0016567">
    <property type="term" value="P:protein ubiquitination"/>
    <property type="evidence" value="ECO:0000318"/>
    <property type="project" value="GO_Central"/>
</dbReference>
<dbReference type="RefSeq" id="XP_001579004.1">
    <property type="nucleotide sequence ID" value="XM_001578954.1"/>
</dbReference>
<dbReference type="SMART" id="SM00213">
    <property type="entry name" value="UBQ"/>
    <property type="match status" value="2"/>
</dbReference>
<dbReference type="CDD" id="cd17039">
    <property type="entry name" value="Ubl_ubiquitin_like"/>
    <property type="match status" value="2"/>
</dbReference>
<dbReference type="InParanoid" id="A2DNL5"/>
<name>A2DNL5_TRIV3</name>
<protein>
    <submittedName>
        <fullName evidence="2">Ubiquitin family protein</fullName>
    </submittedName>
</protein>
<dbReference type="EMBL" id="DS113223">
    <property type="protein sequence ID" value="EAY18018.1"/>
    <property type="molecule type" value="Genomic_DNA"/>
</dbReference>
<accession>A2DNL5</accession>
<dbReference type="AlphaFoldDB" id="A2DNL5"/>
<dbReference type="VEuPathDB" id="TrichDB:TVAG_010170"/>
<dbReference type="InterPro" id="IPR000626">
    <property type="entry name" value="Ubiquitin-like_dom"/>
</dbReference>
<dbReference type="Pfam" id="PF00240">
    <property type="entry name" value="ubiquitin"/>
    <property type="match status" value="2"/>
</dbReference>
<dbReference type="GO" id="GO:0031625">
    <property type="term" value="F:ubiquitin protein ligase binding"/>
    <property type="evidence" value="ECO:0000318"/>
    <property type="project" value="GO_Central"/>
</dbReference>
<proteinExistence type="predicted"/>
<dbReference type="VEuPathDB" id="TrichDB:TVAGG3_0608450"/>
<evidence type="ECO:0000259" key="1">
    <source>
        <dbReference type="PROSITE" id="PS50053"/>
    </source>
</evidence>
<feature type="domain" description="Ubiquitin-like" evidence="1">
    <location>
        <begin position="211"/>
        <end position="257"/>
    </location>
</feature>
<dbReference type="KEGG" id="tva:5463522"/>
<evidence type="ECO:0000313" key="3">
    <source>
        <dbReference type="Proteomes" id="UP000001542"/>
    </source>
</evidence>
<dbReference type="SUPFAM" id="SSF54236">
    <property type="entry name" value="Ubiquitin-like"/>
    <property type="match status" value="2"/>
</dbReference>
<dbReference type="GO" id="GO:0031386">
    <property type="term" value="F:protein tag activity"/>
    <property type="evidence" value="ECO:0000318"/>
    <property type="project" value="GO_Central"/>
</dbReference>
<keyword evidence="3" id="KW-1185">Reference proteome</keyword>
<dbReference type="PROSITE" id="PS50053">
    <property type="entry name" value="UBIQUITIN_2"/>
    <property type="match status" value="1"/>
</dbReference>
<dbReference type="InterPro" id="IPR029071">
    <property type="entry name" value="Ubiquitin-like_domsf"/>
</dbReference>
<sequence>MEPDWKAISKNISKYIDNETFLSARKPIEICSILDNAKLSPNEFTILFTNLSKYHGKSDMLMMLGRARTSELATQEEVDKISRTISSVLGVSLLDKVFTFSQNNAQSKNSNSQNSIKEEFSNITVTMAHQKCYVFEKISLNTTIENFKLKIQNILGIPVNNQLLYACNAPISSSGTLKQYGEYASFHLLDGVAISYGGYTYPIDIDNYDITVEELKHMFKEEVGWQVIYQAIFYNGITLQNNRTLRYYKIQRGSTIEASIHYNISAINRPPYTQIF</sequence>
<dbReference type="GO" id="GO:0005737">
    <property type="term" value="C:cytoplasm"/>
    <property type="evidence" value="ECO:0000318"/>
    <property type="project" value="GO_Central"/>
</dbReference>